<evidence type="ECO:0000256" key="2">
    <source>
        <dbReference type="ARBA" id="ARBA00022801"/>
    </source>
</evidence>
<accession>A0A562IC96</accession>
<dbReference type="InterPro" id="IPR027461">
    <property type="entry name" value="Carboxypeptidase_A_C_sf"/>
</dbReference>
<gene>
    <name evidence="5" type="ORF">JD77_03400</name>
</gene>
<sequence>MQPLSYPPKPRPGDRVAVVSPSAGLPAIFPHVYELGLRRMREEFGLEPVEYPTTRVLGADPRDRARDLTAAFADPSITAVLATVGGDDLITVTPHLDDDVLRANPKPYFGYSDNTNLLNHLHRLGIVAYHGGSVLVHLGRPGAAHPLTFDSLRAALFTSGWYDLTPAPEWGDQPNDWRDPATLGSEPPMFPGEGWHWQGPQRVVRGHTWGGNLEILHWLLAAGRVAPNAELAGSVLLVETSEELPSATEVYRMLRNMGERGLLAGFPAVLVGRAKAWDFARPHTVEERRAYAAEQREAVTRALAEYAPDAVAVFDLDIGHTDPQLIVPYGGEIEVDAVSRRISVRY</sequence>
<dbReference type="RefSeq" id="WP_145775222.1">
    <property type="nucleotide sequence ID" value="NZ_BAAATQ010000358.1"/>
</dbReference>
<proteinExistence type="inferred from homology"/>
<organism evidence="5 6">
    <name type="scientific">Micromonospora olivasterospora</name>
    <dbReference type="NCBI Taxonomy" id="1880"/>
    <lineage>
        <taxon>Bacteria</taxon>
        <taxon>Bacillati</taxon>
        <taxon>Actinomycetota</taxon>
        <taxon>Actinomycetes</taxon>
        <taxon>Micromonosporales</taxon>
        <taxon>Micromonosporaceae</taxon>
        <taxon>Micromonospora</taxon>
    </lineage>
</organism>
<evidence type="ECO:0000313" key="5">
    <source>
        <dbReference type="EMBL" id="TWH68408.1"/>
    </source>
</evidence>
<dbReference type="CDD" id="cd07062">
    <property type="entry name" value="Peptidase_S66_mccF_like"/>
    <property type="match status" value="1"/>
</dbReference>
<dbReference type="Pfam" id="PF17676">
    <property type="entry name" value="Peptidase_S66C"/>
    <property type="match status" value="1"/>
</dbReference>
<dbReference type="AlphaFoldDB" id="A0A562IC96"/>
<dbReference type="InterPro" id="IPR029062">
    <property type="entry name" value="Class_I_gatase-like"/>
</dbReference>
<comment type="caution">
    <text evidence="5">The sequence shown here is derived from an EMBL/GenBank/DDBJ whole genome shotgun (WGS) entry which is preliminary data.</text>
</comment>
<name>A0A562IC96_MICOL</name>
<dbReference type="InterPro" id="IPR027478">
    <property type="entry name" value="LdcA_N"/>
</dbReference>
<dbReference type="PANTHER" id="PTHR30237:SF4">
    <property type="entry name" value="LD-CARBOXYPEPTIDASE C-TERMINAL DOMAIN-CONTAINING PROTEIN"/>
    <property type="match status" value="1"/>
</dbReference>
<dbReference type="GO" id="GO:0004180">
    <property type="term" value="F:carboxypeptidase activity"/>
    <property type="evidence" value="ECO:0007669"/>
    <property type="project" value="UniProtKB-KW"/>
</dbReference>
<evidence type="ECO:0000259" key="4">
    <source>
        <dbReference type="Pfam" id="PF17676"/>
    </source>
</evidence>
<dbReference type="InterPro" id="IPR003507">
    <property type="entry name" value="S66_fam"/>
</dbReference>
<evidence type="ECO:0000313" key="6">
    <source>
        <dbReference type="Proteomes" id="UP000319825"/>
    </source>
</evidence>
<dbReference type="EMBL" id="VLKE01000001">
    <property type="protein sequence ID" value="TWH68408.1"/>
    <property type="molecule type" value="Genomic_DNA"/>
</dbReference>
<dbReference type="Gene3D" id="3.40.50.10740">
    <property type="entry name" value="Class I glutamine amidotransferase-like"/>
    <property type="match status" value="1"/>
</dbReference>
<dbReference type="Proteomes" id="UP000319825">
    <property type="component" value="Unassembled WGS sequence"/>
</dbReference>
<dbReference type="PANTHER" id="PTHR30237">
    <property type="entry name" value="MURAMOYLTETRAPEPTIDE CARBOXYPEPTIDASE"/>
    <property type="match status" value="1"/>
</dbReference>
<dbReference type="OrthoDB" id="9807329at2"/>
<keyword evidence="5" id="KW-0645">Protease</keyword>
<evidence type="ECO:0000256" key="1">
    <source>
        <dbReference type="ARBA" id="ARBA00010233"/>
    </source>
</evidence>
<feature type="domain" description="LD-carboxypeptidase N-terminal" evidence="3">
    <location>
        <begin position="16"/>
        <end position="131"/>
    </location>
</feature>
<keyword evidence="6" id="KW-1185">Reference proteome</keyword>
<keyword evidence="5" id="KW-0121">Carboxypeptidase</keyword>
<feature type="domain" description="LD-carboxypeptidase C-terminal" evidence="4">
    <location>
        <begin position="205"/>
        <end position="335"/>
    </location>
</feature>
<reference evidence="5 6" key="1">
    <citation type="submission" date="2019-07" db="EMBL/GenBank/DDBJ databases">
        <title>R&amp;d 2014.</title>
        <authorList>
            <person name="Klenk H.-P."/>
        </authorList>
    </citation>
    <scope>NUCLEOTIDE SEQUENCE [LARGE SCALE GENOMIC DNA]</scope>
    <source>
        <strain evidence="5 6">DSM 43868</strain>
    </source>
</reference>
<comment type="similarity">
    <text evidence="1">Belongs to the peptidase S66 family.</text>
</comment>
<evidence type="ECO:0000259" key="3">
    <source>
        <dbReference type="Pfam" id="PF02016"/>
    </source>
</evidence>
<dbReference type="SUPFAM" id="SSF52317">
    <property type="entry name" value="Class I glutamine amidotransferase-like"/>
    <property type="match status" value="1"/>
</dbReference>
<dbReference type="Pfam" id="PF02016">
    <property type="entry name" value="Peptidase_S66"/>
    <property type="match status" value="1"/>
</dbReference>
<dbReference type="Gene3D" id="3.50.30.60">
    <property type="entry name" value="LD-carboxypeptidase A C-terminal domain-like"/>
    <property type="match status" value="1"/>
</dbReference>
<dbReference type="InterPro" id="IPR040449">
    <property type="entry name" value="Peptidase_S66_N"/>
</dbReference>
<keyword evidence="2" id="KW-0378">Hydrolase</keyword>
<protein>
    <submittedName>
        <fullName evidence="5">Muramoyltetrapeptide carboxypeptidase LdcA involved in peptidoglycan recycling</fullName>
    </submittedName>
</protein>
<dbReference type="InterPro" id="IPR040921">
    <property type="entry name" value="Peptidase_S66C"/>
</dbReference>
<dbReference type="SUPFAM" id="SSF141986">
    <property type="entry name" value="LD-carboxypeptidase A C-terminal domain-like"/>
    <property type="match status" value="1"/>
</dbReference>